<accession>A0A7S3AZE8</accession>
<feature type="region of interest" description="Disordered" evidence="1">
    <location>
        <begin position="80"/>
        <end position="119"/>
    </location>
</feature>
<evidence type="ECO:0000256" key="1">
    <source>
        <dbReference type="SAM" id="MobiDB-lite"/>
    </source>
</evidence>
<dbReference type="EMBL" id="HBHX01037522">
    <property type="protein sequence ID" value="CAE0120166.1"/>
    <property type="molecule type" value="Transcribed_RNA"/>
</dbReference>
<gene>
    <name evidence="2" type="ORF">HERI1096_LOCUS20867</name>
</gene>
<name>A0A7S3AZE8_9EUKA</name>
<evidence type="ECO:0008006" key="3">
    <source>
        <dbReference type="Google" id="ProtNLM"/>
    </source>
</evidence>
<organism evidence="2">
    <name type="scientific">Haptolina ericina</name>
    <dbReference type="NCBI Taxonomy" id="156174"/>
    <lineage>
        <taxon>Eukaryota</taxon>
        <taxon>Haptista</taxon>
        <taxon>Haptophyta</taxon>
        <taxon>Prymnesiophyceae</taxon>
        <taxon>Prymnesiales</taxon>
        <taxon>Prymnesiaceae</taxon>
        <taxon>Haptolina</taxon>
    </lineage>
</organism>
<dbReference type="AlphaFoldDB" id="A0A7S3AZE8"/>
<proteinExistence type="predicted"/>
<protein>
    <recommendedName>
        <fullName evidence="3">AP2/ERF domain-containing protein</fullName>
    </recommendedName>
</protein>
<sequence>MADPTTTANGSEGELEDEIFGNLRLKRSRSKSGYYGVTKVKSAKKPYQAWVKSAKRRQQGLGSFATAKEAAIRVATALAQAEGEDLESPRQQSRRGSVKAEAAARATISSENVAPRTEIMPDKLEGVPVATPSCLPPEALRALAARGMVGSVARILDA</sequence>
<evidence type="ECO:0000313" key="2">
    <source>
        <dbReference type="EMBL" id="CAE0120166.1"/>
    </source>
</evidence>
<reference evidence="2" key="1">
    <citation type="submission" date="2021-01" db="EMBL/GenBank/DDBJ databases">
        <authorList>
            <person name="Corre E."/>
            <person name="Pelletier E."/>
            <person name="Niang G."/>
            <person name="Scheremetjew M."/>
            <person name="Finn R."/>
            <person name="Kale V."/>
            <person name="Holt S."/>
            <person name="Cochrane G."/>
            <person name="Meng A."/>
            <person name="Brown T."/>
            <person name="Cohen L."/>
        </authorList>
    </citation>
    <scope>NUCLEOTIDE SEQUENCE</scope>
    <source>
        <strain evidence="2">CCMP281</strain>
    </source>
</reference>